<comment type="caution">
    <text evidence="2">The sequence shown here is derived from an EMBL/GenBank/DDBJ whole genome shotgun (WGS) entry which is preliminary data.</text>
</comment>
<dbReference type="Proteomes" id="UP000186817">
    <property type="component" value="Unassembled WGS sequence"/>
</dbReference>
<dbReference type="OrthoDB" id="10450116at2759"/>
<gene>
    <name evidence="2" type="ORF">AK812_SmicGene27335</name>
</gene>
<organism evidence="2 3">
    <name type="scientific">Symbiodinium microadriaticum</name>
    <name type="common">Dinoflagellate</name>
    <name type="synonym">Zooxanthella microadriatica</name>
    <dbReference type="NCBI Taxonomy" id="2951"/>
    <lineage>
        <taxon>Eukaryota</taxon>
        <taxon>Sar</taxon>
        <taxon>Alveolata</taxon>
        <taxon>Dinophyceae</taxon>
        <taxon>Suessiales</taxon>
        <taxon>Symbiodiniaceae</taxon>
        <taxon>Symbiodinium</taxon>
    </lineage>
</organism>
<feature type="compositionally biased region" description="Basic and acidic residues" evidence="1">
    <location>
        <begin position="356"/>
        <end position="369"/>
    </location>
</feature>
<name>A0A1Q9D760_SYMMI</name>
<sequence length="481" mass="51750">MAAAQAMLEKLGKAGLPTGMQSAIAAAISSKVATPDAEAAEPEAQARKPKKGQQCHRYLHHFLRESDWKSLQGSVAFQAKQQTLAKGLVAMGLTNPTEGTYVLGVAVLYLSQHAGPAEKLQVSPQDALNTLEELKVKVRAWAKRGTHSGLSEYPRTPKELPEQLYRAAFAVEGPANCPLDEDQLVALADWLPARKSKATLLATKHARSLFQGMPSLAQQQMWMMQAQMQAAQGHGDDSLLPGLTFLPRRARQPKALQNASSASASPEKGADSQTAPAEELPAEKPAGETGMLQKQPQLALPAPQADAAPEAGEAVDRMAEEVQEHLQNKLNKRKEPSHKDDKPSKAAKAPKAAPKKKTEPKPKQADTARKAKGAATKLPTNGSTEAKDPITLEKCSVYTCPNSQNWRVRRGQVQMLAKPFPIGRDAVDLAGQRGEDVDASAQPVDLVDEAERATTKVPADHRDRCNERTKGEGFLAECGAL</sequence>
<feature type="region of interest" description="Disordered" evidence="1">
    <location>
        <begin position="252"/>
        <end position="314"/>
    </location>
</feature>
<feature type="compositionally biased region" description="Low complexity" evidence="1">
    <location>
        <begin position="287"/>
        <end position="311"/>
    </location>
</feature>
<protein>
    <submittedName>
        <fullName evidence="2">Uncharacterized protein</fullName>
    </submittedName>
</protein>
<keyword evidence="3" id="KW-1185">Reference proteome</keyword>
<evidence type="ECO:0000313" key="2">
    <source>
        <dbReference type="EMBL" id="OLP91015.1"/>
    </source>
</evidence>
<reference evidence="2 3" key="1">
    <citation type="submission" date="2016-02" db="EMBL/GenBank/DDBJ databases">
        <title>Genome analysis of coral dinoflagellate symbionts highlights evolutionary adaptations to a symbiotic lifestyle.</title>
        <authorList>
            <person name="Aranda M."/>
            <person name="Li Y."/>
            <person name="Liew Y.J."/>
            <person name="Baumgarten S."/>
            <person name="Simakov O."/>
            <person name="Wilson M."/>
            <person name="Piel J."/>
            <person name="Ashoor H."/>
            <person name="Bougouffa S."/>
            <person name="Bajic V.B."/>
            <person name="Ryu T."/>
            <person name="Ravasi T."/>
            <person name="Bayer T."/>
            <person name="Micklem G."/>
            <person name="Kim H."/>
            <person name="Bhak J."/>
            <person name="Lajeunesse T.C."/>
            <person name="Voolstra C.R."/>
        </authorList>
    </citation>
    <scope>NUCLEOTIDE SEQUENCE [LARGE SCALE GENOMIC DNA]</scope>
    <source>
        <strain evidence="2 3">CCMP2467</strain>
    </source>
</reference>
<accession>A0A1Q9D760</accession>
<evidence type="ECO:0000256" key="1">
    <source>
        <dbReference type="SAM" id="MobiDB-lite"/>
    </source>
</evidence>
<dbReference type="AlphaFoldDB" id="A0A1Q9D760"/>
<dbReference type="EMBL" id="LSRX01000683">
    <property type="protein sequence ID" value="OLP91015.1"/>
    <property type="molecule type" value="Genomic_DNA"/>
</dbReference>
<feature type="compositionally biased region" description="Basic and acidic residues" evidence="1">
    <location>
        <begin position="328"/>
        <end position="344"/>
    </location>
</feature>
<feature type="compositionally biased region" description="Polar residues" evidence="1">
    <location>
        <begin position="255"/>
        <end position="264"/>
    </location>
</feature>
<evidence type="ECO:0000313" key="3">
    <source>
        <dbReference type="Proteomes" id="UP000186817"/>
    </source>
</evidence>
<feature type="region of interest" description="Disordered" evidence="1">
    <location>
        <begin position="328"/>
        <end position="388"/>
    </location>
</feature>
<proteinExistence type="predicted"/>